<organism evidence="1 2">
    <name type="scientific">Pseudodesulfovibrio alkaliphilus</name>
    <dbReference type="NCBI Taxonomy" id="2661613"/>
    <lineage>
        <taxon>Bacteria</taxon>
        <taxon>Pseudomonadati</taxon>
        <taxon>Thermodesulfobacteriota</taxon>
        <taxon>Desulfovibrionia</taxon>
        <taxon>Desulfovibrionales</taxon>
        <taxon>Desulfovibrionaceae</taxon>
    </lineage>
</organism>
<comment type="caution">
    <text evidence="1">The sequence shown here is derived from an EMBL/GenBank/DDBJ whole genome shotgun (WGS) entry which is preliminary data.</text>
</comment>
<dbReference type="AlphaFoldDB" id="A0A7K1KL87"/>
<sequence length="96" mass="10931">MRTLSTMSNNCPNCVFYRKGCVLGHRRPWNAQTCDDYRPYCLVCGYPRVFCNTCRNLASKGMKPHELDLRSAYARHGAIRFDCVWRSPGRSAGAGH</sequence>
<protein>
    <submittedName>
        <fullName evidence="1">Uncharacterized protein</fullName>
    </submittedName>
</protein>
<name>A0A7K1KL87_9BACT</name>
<dbReference type="EMBL" id="WODC01000002">
    <property type="protein sequence ID" value="MUM76846.1"/>
    <property type="molecule type" value="Genomic_DNA"/>
</dbReference>
<reference evidence="1 2" key="1">
    <citation type="submission" date="2019-11" db="EMBL/GenBank/DDBJ databases">
        <title>Pseudodesulfovibrio alkaliphilus, sp. nov., an alkaliphilic sulfate-reducing bacteria from mud volcano of Taman peninsula, Russia.</title>
        <authorList>
            <person name="Frolova A."/>
            <person name="Merkel A.Y."/>
            <person name="Slobodkin A.I."/>
        </authorList>
    </citation>
    <scope>NUCLEOTIDE SEQUENCE [LARGE SCALE GENOMIC DNA]</scope>
    <source>
        <strain evidence="1 2">F-1</strain>
    </source>
</reference>
<proteinExistence type="predicted"/>
<keyword evidence="2" id="KW-1185">Reference proteome</keyword>
<dbReference type="RefSeq" id="WP_155932498.1">
    <property type="nucleotide sequence ID" value="NZ_WODC01000002.1"/>
</dbReference>
<evidence type="ECO:0000313" key="1">
    <source>
        <dbReference type="EMBL" id="MUM76846.1"/>
    </source>
</evidence>
<dbReference type="Proteomes" id="UP000461162">
    <property type="component" value="Unassembled WGS sequence"/>
</dbReference>
<gene>
    <name evidence="1" type="ORF">GKC30_04275</name>
</gene>
<accession>A0A7K1KL87</accession>
<evidence type="ECO:0000313" key="2">
    <source>
        <dbReference type="Proteomes" id="UP000461162"/>
    </source>
</evidence>